<protein>
    <submittedName>
        <fullName evidence="2">Uncharacterized protein</fullName>
    </submittedName>
</protein>
<comment type="caution">
    <text evidence="2">The sequence shown here is derived from an EMBL/GenBank/DDBJ whole genome shotgun (WGS) entry which is preliminary data.</text>
</comment>
<dbReference type="OrthoDB" id="10404158at2759"/>
<dbReference type="Proteomes" id="UP000314294">
    <property type="component" value="Unassembled WGS sequence"/>
</dbReference>
<dbReference type="AlphaFoldDB" id="A0A4Z2JH61"/>
<dbReference type="EMBL" id="SRLO01000001">
    <property type="protein sequence ID" value="TNN89636.1"/>
    <property type="molecule type" value="Genomic_DNA"/>
</dbReference>
<evidence type="ECO:0000256" key="1">
    <source>
        <dbReference type="SAM" id="MobiDB-lite"/>
    </source>
</evidence>
<feature type="compositionally biased region" description="Low complexity" evidence="1">
    <location>
        <begin position="37"/>
        <end position="48"/>
    </location>
</feature>
<feature type="compositionally biased region" description="Basic and acidic residues" evidence="1">
    <location>
        <begin position="49"/>
        <end position="62"/>
    </location>
</feature>
<sequence length="86" mass="9417">MSPMNCSSSGWDAFTISAPVLHKIRPVTHRSVDKATTRSTTEPTQSTEATEKVIRFHSEGISRAHAAPRKGTRGRAATAERTRRSP</sequence>
<gene>
    <name evidence="2" type="ORF">EYF80_000239</name>
</gene>
<keyword evidence="3" id="KW-1185">Reference proteome</keyword>
<evidence type="ECO:0000313" key="2">
    <source>
        <dbReference type="EMBL" id="TNN89636.1"/>
    </source>
</evidence>
<reference evidence="2 3" key="1">
    <citation type="submission" date="2019-03" db="EMBL/GenBank/DDBJ databases">
        <title>First draft genome of Liparis tanakae, snailfish: a comprehensive survey of snailfish specific genes.</title>
        <authorList>
            <person name="Kim W."/>
            <person name="Song I."/>
            <person name="Jeong J.-H."/>
            <person name="Kim D."/>
            <person name="Kim S."/>
            <person name="Ryu S."/>
            <person name="Song J.Y."/>
            <person name="Lee S.K."/>
        </authorList>
    </citation>
    <scope>NUCLEOTIDE SEQUENCE [LARGE SCALE GENOMIC DNA]</scope>
    <source>
        <tissue evidence="2">Muscle</tissue>
    </source>
</reference>
<organism evidence="2 3">
    <name type="scientific">Liparis tanakae</name>
    <name type="common">Tanaka's snailfish</name>
    <dbReference type="NCBI Taxonomy" id="230148"/>
    <lineage>
        <taxon>Eukaryota</taxon>
        <taxon>Metazoa</taxon>
        <taxon>Chordata</taxon>
        <taxon>Craniata</taxon>
        <taxon>Vertebrata</taxon>
        <taxon>Euteleostomi</taxon>
        <taxon>Actinopterygii</taxon>
        <taxon>Neopterygii</taxon>
        <taxon>Teleostei</taxon>
        <taxon>Neoteleostei</taxon>
        <taxon>Acanthomorphata</taxon>
        <taxon>Eupercaria</taxon>
        <taxon>Perciformes</taxon>
        <taxon>Cottioidei</taxon>
        <taxon>Cottales</taxon>
        <taxon>Liparidae</taxon>
        <taxon>Liparis</taxon>
    </lineage>
</organism>
<accession>A0A4Z2JH61</accession>
<evidence type="ECO:0000313" key="3">
    <source>
        <dbReference type="Proteomes" id="UP000314294"/>
    </source>
</evidence>
<proteinExistence type="predicted"/>
<name>A0A4Z2JH61_9TELE</name>
<feature type="region of interest" description="Disordered" evidence="1">
    <location>
        <begin position="29"/>
        <end position="86"/>
    </location>
</feature>